<dbReference type="OrthoDB" id="10422674at2759"/>
<sequence length="458" mass="50229">MPPKNPLTQAQTDAMHVFQIRCKYPFMATSHATKEECLAVWRRDEAAEAMVQLATQPVPAKEDVEAANILVAMKKSKNLTFSGPLKTMSSPFTATTAAALDKQDHDLHEPNRIVTRAQARDKNSSPQFTFHPSNDNPPHKPHTPSPTRKTTTDNTPTAIRIKPAQPFKQPSNSTTTPVSPHTLNPSRAESALLETRIRLGLPPSPTKMPPPAAQPNTTTSSTLLTYLTSTSPSGPASAHHPSAQILHPLIRGAHGFTATHGRFYFHIAEKDHHPKHPRTKMVRYEVFPRPKPFPVTQEWEGKGVLLDGSADPGYSNCYGGVEMEGRKGLPGRVVELLREVEGEDEVARIVESARGGRRLVRKEWRGVDGGEAVRMAAERRRERVKEEEEEGNVDVKMEDAAEAGGEDVEMLDGVEEGRGGDERRDSVFGAELAGPGKKSLLVKLKLSPGHLADLEVSD</sequence>
<feature type="compositionally biased region" description="Low complexity" evidence="1">
    <location>
        <begin position="145"/>
        <end position="157"/>
    </location>
</feature>
<keyword evidence="3" id="KW-1185">Reference proteome</keyword>
<dbReference type="Proteomes" id="UP000809789">
    <property type="component" value="Unassembled WGS sequence"/>
</dbReference>
<feature type="region of interest" description="Disordered" evidence="1">
    <location>
        <begin position="117"/>
        <end position="184"/>
    </location>
</feature>
<feature type="compositionally biased region" description="Polar residues" evidence="1">
    <location>
        <begin position="124"/>
        <end position="134"/>
    </location>
</feature>
<feature type="compositionally biased region" description="Basic and acidic residues" evidence="1">
    <location>
        <begin position="415"/>
        <end position="426"/>
    </location>
</feature>
<reference evidence="2" key="1">
    <citation type="submission" date="2021-07" db="EMBL/GenBank/DDBJ databases">
        <title>Elsinoe batatas strain:CRI-CJ2 Genome sequencing and assembly.</title>
        <authorList>
            <person name="Huang L."/>
        </authorList>
    </citation>
    <scope>NUCLEOTIDE SEQUENCE</scope>
    <source>
        <strain evidence="2">CRI-CJ2</strain>
    </source>
</reference>
<evidence type="ECO:0000256" key="1">
    <source>
        <dbReference type="SAM" id="MobiDB-lite"/>
    </source>
</evidence>
<evidence type="ECO:0000313" key="2">
    <source>
        <dbReference type="EMBL" id="KAG8629330.1"/>
    </source>
</evidence>
<evidence type="ECO:0000313" key="3">
    <source>
        <dbReference type="Proteomes" id="UP000809789"/>
    </source>
</evidence>
<accession>A0A8K0L5L6</accession>
<organism evidence="2 3">
    <name type="scientific">Elsinoe batatas</name>
    <dbReference type="NCBI Taxonomy" id="2601811"/>
    <lineage>
        <taxon>Eukaryota</taxon>
        <taxon>Fungi</taxon>
        <taxon>Dikarya</taxon>
        <taxon>Ascomycota</taxon>
        <taxon>Pezizomycotina</taxon>
        <taxon>Dothideomycetes</taxon>
        <taxon>Dothideomycetidae</taxon>
        <taxon>Myriangiales</taxon>
        <taxon>Elsinoaceae</taxon>
        <taxon>Elsinoe</taxon>
    </lineage>
</organism>
<comment type="caution">
    <text evidence="2">The sequence shown here is derived from an EMBL/GenBank/DDBJ whole genome shotgun (WGS) entry which is preliminary data.</text>
</comment>
<name>A0A8K0L5L6_9PEZI</name>
<gene>
    <name evidence="2" type="ORF">KVT40_003195</name>
</gene>
<protein>
    <submittedName>
        <fullName evidence="2">Uncharacterized protein</fullName>
    </submittedName>
</protein>
<feature type="compositionally biased region" description="Polar residues" evidence="1">
    <location>
        <begin position="168"/>
        <end position="184"/>
    </location>
</feature>
<feature type="compositionally biased region" description="Acidic residues" evidence="1">
    <location>
        <begin position="400"/>
        <end position="414"/>
    </location>
</feature>
<feature type="region of interest" description="Disordered" evidence="1">
    <location>
        <begin position="381"/>
        <end position="426"/>
    </location>
</feature>
<proteinExistence type="predicted"/>
<dbReference type="EMBL" id="JAESVG020000003">
    <property type="protein sequence ID" value="KAG8629330.1"/>
    <property type="molecule type" value="Genomic_DNA"/>
</dbReference>
<dbReference type="AlphaFoldDB" id="A0A8K0L5L6"/>